<evidence type="ECO:0000313" key="2">
    <source>
        <dbReference type="Proteomes" id="UP001596035"/>
    </source>
</evidence>
<dbReference type="EMBL" id="JBHSKN010000002">
    <property type="protein sequence ID" value="MFC5238784.1"/>
    <property type="molecule type" value="Genomic_DNA"/>
</dbReference>
<proteinExistence type="predicted"/>
<dbReference type="Proteomes" id="UP001596035">
    <property type="component" value="Unassembled WGS sequence"/>
</dbReference>
<keyword evidence="2" id="KW-1185">Reference proteome</keyword>
<evidence type="ECO:0000313" key="1">
    <source>
        <dbReference type="EMBL" id="MFC5238784.1"/>
    </source>
</evidence>
<organism evidence="1 2">
    <name type="scientific">Streptomyces atrovirens</name>
    <dbReference type="NCBI Taxonomy" id="285556"/>
    <lineage>
        <taxon>Bacteria</taxon>
        <taxon>Bacillati</taxon>
        <taxon>Actinomycetota</taxon>
        <taxon>Actinomycetes</taxon>
        <taxon>Kitasatosporales</taxon>
        <taxon>Streptomycetaceae</taxon>
        <taxon>Streptomyces</taxon>
    </lineage>
</organism>
<accession>A0ABW0DM12</accession>
<comment type="caution">
    <text evidence="1">The sequence shown here is derived from an EMBL/GenBank/DDBJ whole genome shotgun (WGS) entry which is preliminary data.</text>
</comment>
<reference evidence="2" key="1">
    <citation type="journal article" date="2019" name="Int. J. Syst. Evol. Microbiol.">
        <title>The Global Catalogue of Microorganisms (GCM) 10K type strain sequencing project: providing services to taxonomists for standard genome sequencing and annotation.</title>
        <authorList>
            <consortium name="The Broad Institute Genomics Platform"/>
            <consortium name="The Broad Institute Genome Sequencing Center for Infectious Disease"/>
            <person name="Wu L."/>
            <person name="Ma J."/>
        </authorList>
    </citation>
    <scope>NUCLEOTIDE SEQUENCE [LARGE SCALE GENOMIC DNA]</scope>
    <source>
        <strain evidence="2">CGMCC 4.7131</strain>
    </source>
</reference>
<protein>
    <submittedName>
        <fullName evidence="1">Uncharacterized protein</fullName>
    </submittedName>
</protein>
<name>A0ABW0DM12_9ACTN</name>
<gene>
    <name evidence="1" type="ORF">ACFPWV_02425</name>
</gene>
<dbReference type="RefSeq" id="WP_344569268.1">
    <property type="nucleotide sequence ID" value="NZ_BAAATG010000060.1"/>
</dbReference>
<sequence length="127" mass="13988">MYEHGTERTAKNAAAYRLGMTMTEWACRSLLGLGQTHHLELGGPVPALSNTFKDPKRTLPDLWGRHEAEEVYWLIEAKGGSVGVGELRKGWAQLEAGSKILGSYKHRIVLVGASMRPGDDLFLTIDP</sequence>